<evidence type="ECO:0000313" key="2">
    <source>
        <dbReference type="EMBL" id="KHG21735.1"/>
    </source>
</evidence>
<keyword evidence="3" id="KW-1185">Reference proteome</keyword>
<evidence type="ECO:0000313" key="1">
    <source>
        <dbReference type="EMBL" id="KHG08854.1"/>
    </source>
</evidence>
<reference evidence="3" key="2">
    <citation type="submission" date="2014-09" db="EMBL/GenBank/DDBJ databases">
        <authorList>
            <person name="Mudge J."/>
            <person name="Ramaraj T."/>
            <person name="Lindquist I.E."/>
            <person name="Bharti A.K."/>
            <person name="Sundararajan A."/>
            <person name="Cameron C.T."/>
            <person name="Woodward J.E."/>
            <person name="May G.D."/>
            <person name="Brubaker C."/>
            <person name="Broadhvest J."/>
            <person name="Wilkins T.A."/>
        </authorList>
    </citation>
    <scope>NUCLEOTIDE SEQUENCE</scope>
    <source>
        <strain evidence="3">cv. AKA8401</strain>
    </source>
</reference>
<dbReference type="EMBL" id="KN419467">
    <property type="protein sequence ID" value="KHG21735.1"/>
    <property type="molecule type" value="Genomic_DNA"/>
</dbReference>
<dbReference type="Proteomes" id="UP000032142">
    <property type="component" value="Unassembled WGS sequence"/>
</dbReference>
<dbReference type="AlphaFoldDB" id="A0A0B0NAL0"/>
<evidence type="ECO:0000313" key="3">
    <source>
        <dbReference type="Proteomes" id="UP000032142"/>
    </source>
</evidence>
<name>A0A0B0NAL0_GOSAR</name>
<reference evidence="1" key="1">
    <citation type="submission" date="2014-09" db="EMBL/GenBank/DDBJ databases">
        <title>G. arboreum L. cv. AKA8401 A2 genome assembly version 1.0.</title>
        <authorList>
            <person name="Mudge J."/>
            <person name="Ramaraj T."/>
            <person name="Lindquist I.E."/>
            <person name="Bharti A.K."/>
            <person name="Sundararajan A."/>
            <person name="Cameron C.T."/>
            <person name="Woodward J.E."/>
            <person name="May G.D."/>
            <person name="Brubaker C."/>
            <person name="Broadhvest J."/>
            <person name="Wilkins T.A."/>
        </authorList>
    </citation>
    <scope>NUCLEOTIDE SEQUENCE</scope>
</reference>
<organism evidence="1 3">
    <name type="scientific">Gossypium arboreum</name>
    <name type="common">Tree cotton</name>
    <name type="synonym">Gossypium nanking</name>
    <dbReference type="NCBI Taxonomy" id="29729"/>
    <lineage>
        <taxon>Eukaryota</taxon>
        <taxon>Viridiplantae</taxon>
        <taxon>Streptophyta</taxon>
        <taxon>Embryophyta</taxon>
        <taxon>Tracheophyta</taxon>
        <taxon>Spermatophyta</taxon>
        <taxon>Magnoliopsida</taxon>
        <taxon>eudicotyledons</taxon>
        <taxon>Gunneridae</taxon>
        <taxon>Pentapetalae</taxon>
        <taxon>rosids</taxon>
        <taxon>malvids</taxon>
        <taxon>Malvales</taxon>
        <taxon>Malvaceae</taxon>
        <taxon>Malvoideae</taxon>
        <taxon>Gossypium</taxon>
    </lineage>
</organism>
<sequence length="22" mass="2450">MSSATLRVLAMTIFSYFIVTTP</sequence>
<dbReference type="EMBL" id="JRRC01512642">
    <property type="protein sequence ID" value="KHG08854.1"/>
    <property type="molecule type" value="Genomic_DNA"/>
</dbReference>
<gene>
    <name evidence="2" type="ORF">F383_03243</name>
    <name evidence="1" type="ORF">F383_13825</name>
</gene>
<accession>A0A0B0NAL0</accession>
<protein>
    <submittedName>
        <fullName evidence="1">Uncharacterized protein</fullName>
    </submittedName>
</protein>
<proteinExistence type="predicted"/>